<protein>
    <submittedName>
        <fullName evidence="1">Uncharacterized protein</fullName>
    </submittedName>
</protein>
<sequence>MREFAELHNAIVHHSTSTAYVIEEPHFNTVELIEKIDSKPAKQVISGHKFTQFPVYEESQFKRLITTVVITNWIASTMTQGDITREIPILYDILQHEKNN</sequence>
<proteinExistence type="predicted"/>
<evidence type="ECO:0000313" key="2">
    <source>
        <dbReference type="Proteomes" id="UP000618943"/>
    </source>
</evidence>
<organism evidence="1 2">
    <name type="scientific">Viridibacillus soli</name>
    <dbReference type="NCBI Taxonomy" id="2798301"/>
    <lineage>
        <taxon>Bacteria</taxon>
        <taxon>Bacillati</taxon>
        <taxon>Bacillota</taxon>
        <taxon>Bacilli</taxon>
        <taxon>Bacillales</taxon>
        <taxon>Caryophanaceae</taxon>
        <taxon>Viridibacillus</taxon>
    </lineage>
</organism>
<evidence type="ECO:0000313" key="1">
    <source>
        <dbReference type="EMBL" id="MBK3497288.1"/>
    </source>
</evidence>
<dbReference type="EMBL" id="JAEOAH010000059">
    <property type="protein sequence ID" value="MBK3497288.1"/>
    <property type="molecule type" value="Genomic_DNA"/>
</dbReference>
<comment type="caution">
    <text evidence="1">The sequence shown here is derived from an EMBL/GenBank/DDBJ whole genome shotgun (WGS) entry which is preliminary data.</text>
</comment>
<name>A0ABS1HCW0_9BACL</name>
<keyword evidence="2" id="KW-1185">Reference proteome</keyword>
<dbReference type="Proteomes" id="UP000618943">
    <property type="component" value="Unassembled WGS sequence"/>
</dbReference>
<dbReference type="RefSeq" id="WP_200750580.1">
    <property type="nucleotide sequence ID" value="NZ_JAEOAH010000059.1"/>
</dbReference>
<gene>
    <name evidence="1" type="ORF">JFL43_21150</name>
</gene>
<reference evidence="1 2" key="1">
    <citation type="submission" date="2020-12" db="EMBL/GenBank/DDBJ databases">
        <title>YIM B01967 draft genome.</title>
        <authorList>
            <person name="Yan X."/>
        </authorList>
    </citation>
    <scope>NUCLEOTIDE SEQUENCE [LARGE SCALE GENOMIC DNA]</scope>
    <source>
        <strain evidence="1 2">YIM B01967</strain>
    </source>
</reference>
<accession>A0ABS1HCW0</accession>